<evidence type="ECO:0000256" key="1">
    <source>
        <dbReference type="SAM" id="MobiDB-lite"/>
    </source>
</evidence>
<protein>
    <recommendedName>
        <fullName evidence="5">C-type lysozyme inhibitor domain-containing protein</fullName>
    </recommendedName>
</protein>
<feature type="region of interest" description="Disordered" evidence="1">
    <location>
        <begin position="95"/>
        <end position="126"/>
    </location>
</feature>
<reference evidence="3 4" key="1">
    <citation type="submission" date="2020-02" db="EMBL/GenBank/DDBJ databases">
        <authorList>
            <person name="Zheng R.K."/>
            <person name="Sun C.M."/>
        </authorList>
    </citation>
    <scope>NUCLEOTIDE SEQUENCE [LARGE SCALE GENOMIC DNA]</scope>
    <source>
        <strain evidence="4">zrk23</strain>
    </source>
</reference>
<evidence type="ECO:0000313" key="3">
    <source>
        <dbReference type="EMBL" id="QIG81847.1"/>
    </source>
</evidence>
<feature type="chain" id="PRO_5026092126" description="C-type lysozyme inhibitor domain-containing protein" evidence="2">
    <location>
        <begin position="20"/>
        <end position="126"/>
    </location>
</feature>
<proteinExistence type="predicted"/>
<dbReference type="EMBL" id="CP049109">
    <property type="protein sequence ID" value="QIG81847.1"/>
    <property type="molecule type" value="Genomic_DNA"/>
</dbReference>
<evidence type="ECO:0008006" key="5">
    <source>
        <dbReference type="Google" id="ProtNLM"/>
    </source>
</evidence>
<organism evidence="3 4">
    <name type="scientific">Stakelama tenebrarum</name>
    <dbReference type="NCBI Taxonomy" id="2711215"/>
    <lineage>
        <taxon>Bacteria</taxon>
        <taxon>Pseudomonadati</taxon>
        <taxon>Pseudomonadota</taxon>
        <taxon>Alphaproteobacteria</taxon>
        <taxon>Sphingomonadales</taxon>
        <taxon>Sphingomonadaceae</taxon>
        <taxon>Stakelama</taxon>
    </lineage>
</organism>
<gene>
    <name evidence="3" type="ORF">G5C33_08335</name>
</gene>
<evidence type="ECO:0000313" key="4">
    <source>
        <dbReference type="Proteomes" id="UP000501568"/>
    </source>
</evidence>
<keyword evidence="4" id="KW-1185">Reference proteome</keyword>
<feature type="signal peptide" evidence="2">
    <location>
        <begin position="1"/>
        <end position="19"/>
    </location>
</feature>
<dbReference type="AlphaFoldDB" id="A0A6G6YAK4"/>
<name>A0A6G6YAK4_9SPHN</name>
<dbReference type="Proteomes" id="UP000501568">
    <property type="component" value="Chromosome"/>
</dbReference>
<evidence type="ECO:0000256" key="2">
    <source>
        <dbReference type="SAM" id="SignalP"/>
    </source>
</evidence>
<dbReference type="KEGG" id="spzr:G5C33_08335"/>
<accession>A0A6G6YAK4</accession>
<keyword evidence="2" id="KW-0732">Signal</keyword>
<sequence>MLKIAPFAAVALLSLSACNHEPEEVDSRAPDPMAAELANAEPVAPPPSIAQSVTFRCQPGNKLVAIDYFTGDTMIAVKLDPEAPVGTTLNAAEAGEPFTGEGMTVSGSKEEVTIEQEDGETLTCKA</sequence>
<dbReference type="PROSITE" id="PS51257">
    <property type="entry name" value="PROKAR_LIPOPROTEIN"/>
    <property type="match status" value="1"/>
</dbReference>